<dbReference type="InterPro" id="IPR015797">
    <property type="entry name" value="NUDIX_hydrolase-like_dom_sf"/>
</dbReference>
<evidence type="ECO:0000313" key="2">
    <source>
        <dbReference type="EMBL" id="TWP50437.1"/>
    </source>
</evidence>
<dbReference type="InterPro" id="IPR023214">
    <property type="entry name" value="HAD_sf"/>
</dbReference>
<dbReference type="SUPFAM" id="SSF56784">
    <property type="entry name" value="HAD-like"/>
    <property type="match status" value="1"/>
</dbReference>
<dbReference type="Pfam" id="PF00702">
    <property type="entry name" value="Hydrolase"/>
    <property type="match status" value="1"/>
</dbReference>
<dbReference type="GO" id="GO:0016787">
    <property type="term" value="F:hydrolase activity"/>
    <property type="evidence" value="ECO:0007669"/>
    <property type="project" value="UniProtKB-KW"/>
</dbReference>
<dbReference type="SUPFAM" id="SSF55811">
    <property type="entry name" value="Nudix"/>
    <property type="match status" value="1"/>
</dbReference>
<evidence type="ECO:0000256" key="1">
    <source>
        <dbReference type="SAM" id="MobiDB-lite"/>
    </source>
</evidence>
<dbReference type="SFLD" id="SFLDG01129">
    <property type="entry name" value="C1.5:_HAD__Beta-PGM__Phosphata"/>
    <property type="match status" value="1"/>
</dbReference>
<keyword evidence="3" id="KW-1185">Reference proteome</keyword>
<dbReference type="EMBL" id="VOBR01000012">
    <property type="protein sequence ID" value="TWP50437.1"/>
    <property type="molecule type" value="Genomic_DNA"/>
</dbReference>
<dbReference type="CDD" id="cd02883">
    <property type="entry name" value="NUDIX_Hydrolase"/>
    <property type="match status" value="1"/>
</dbReference>
<accession>A0A563ERV7</accession>
<feature type="region of interest" description="Disordered" evidence="1">
    <location>
        <begin position="1"/>
        <end position="62"/>
    </location>
</feature>
<feature type="compositionally biased region" description="Low complexity" evidence="1">
    <location>
        <begin position="10"/>
        <end position="25"/>
    </location>
</feature>
<feature type="compositionally biased region" description="Basic residues" evidence="1">
    <location>
        <begin position="49"/>
        <end position="59"/>
    </location>
</feature>
<dbReference type="Proteomes" id="UP000316639">
    <property type="component" value="Unassembled WGS sequence"/>
</dbReference>
<dbReference type="InterPro" id="IPR036412">
    <property type="entry name" value="HAD-like_sf"/>
</dbReference>
<keyword evidence="2" id="KW-0378">Hydrolase</keyword>
<evidence type="ECO:0000313" key="3">
    <source>
        <dbReference type="Proteomes" id="UP000316639"/>
    </source>
</evidence>
<gene>
    <name evidence="2" type="ORF">FKR81_19870</name>
</gene>
<dbReference type="AlphaFoldDB" id="A0A563ERV7"/>
<dbReference type="PANTHER" id="PTHR43611">
    <property type="entry name" value="ALPHA-D-GLUCOSE 1-PHOSPHATE PHOSPHATASE"/>
    <property type="match status" value="1"/>
</dbReference>
<comment type="caution">
    <text evidence="2">The sequence shown here is derived from an EMBL/GenBank/DDBJ whole genome shotgun (WGS) entry which is preliminary data.</text>
</comment>
<organism evidence="2 3">
    <name type="scientific">Lentzea tibetensis</name>
    <dbReference type="NCBI Taxonomy" id="2591470"/>
    <lineage>
        <taxon>Bacteria</taxon>
        <taxon>Bacillati</taxon>
        <taxon>Actinomycetota</taxon>
        <taxon>Actinomycetes</taxon>
        <taxon>Pseudonocardiales</taxon>
        <taxon>Pseudonocardiaceae</taxon>
        <taxon>Lentzea</taxon>
    </lineage>
</organism>
<name>A0A563ERV7_9PSEU</name>
<dbReference type="NCBIfam" id="TIGR01509">
    <property type="entry name" value="HAD-SF-IA-v3"/>
    <property type="match status" value="1"/>
</dbReference>
<dbReference type="Gene3D" id="3.40.50.1000">
    <property type="entry name" value="HAD superfamily/HAD-like"/>
    <property type="match status" value="1"/>
</dbReference>
<protein>
    <submittedName>
        <fullName evidence="2">HAD-IA family hydrolase</fullName>
    </submittedName>
</protein>
<proteinExistence type="predicted"/>
<sequence length="416" mass="44041">MRGAGRGRGNRAAATASAPGRGLPAVRRRRRAHRCGKARPGRGRGTARGAHRVRGHRPRSFPGLVVPLVRRGRPHRGHRPAAGLGDVPAAEAGLRRHGFGDLGTARGRRPRGAGAGGDPAVTRALLVDLDGVLRRRDPRVVHGCEEEAGLPAGSILAAAFEPNLLTAAVTGRITQNQWENAVIMELSGRHPDADTRPAVRRCLGDVGHLDPEVLAVVDAVRPHATVCLVSNATSRLHADLEALGLTDHVDHVVSSADLGVTKPDPRVLVAAARLSGAPPEHCLVVDDAAGVTAAAEDVGMTGHTFTATTALEQAVEHWLTREAPGGRATGALCLDPDDRVLLVQRQDPVSGDLLWEPPGGQNDAVRRYLDVRWWTWNEVLGARERIEPAELASLLRATAPSGPWRSAGRIAGDALQ</sequence>
<dbReference type="OrthoDB" id="9797415at2"/>
<reference evidence="2 3" key="1">
    <citation type="submission" date="2019-07" db="EMBL/GenBank/DDBJ databases">
        <title>Lentzea xizangensis sp. nov., isolated from Qinghai-Tibetan Plateau Soils.</title>
        <authorList>
            <person name="Huang J."/>
        </authorList>
    </citation>
    <scope>NUCLEOTIDE SEQUENCE [LARGE SCALE GENOMIC DNA]</scope>
    <source>
        <strain evidence="2 3">FXJ1.1311</strain>
    </source>
</reference>
<dbReference type="SFLD" id="SFLDS00003">
    <property type="entry name" value="Haloacid_Dehalogenase"/>
    <property type="match status" value="1"/>
</dbReference>
<dbReference type="PANTHER" id="PTHR43611:SF3">
    <property type="entry name" value="FLAVIN MONONUCLEOTIDE HYDROLASE 1, CHLOROPLATIC"/>
    <property type="match status" value="1"/>
</dbReference>
<dbReference type="InterPro" id="IPR006439">
    <property type="entry name" value="HAD-SF_hydro_IA"/>
</dbReference>
<feature type="compositionally biased region" description="Basic residues" evidence="1">
    <location>
        <begin position="26"/>
        <end position="42"/>
    </location>
</feature>